<dbReference type="InterPro" id="IPR023214">
    <property type="entry name" value="HAD_sf"/>
</dbReference>
<gene>
    <name evidence="1" type="ordered locus">Bcen_1558</name>
</gene>
<sequence length="263" mass="28226">MQPLALAPADTFSSVRFLLTDMDETLTHRGRLAAQTYAALERLQTRGIRVIPVTAAPAGWCDQMARMWPVDGVIAENGGLFIRRGPDGHGAERRYWHADDALDGARDALRRIAQHVGKAVPAARHADDQDFRLTSLAYARSGGDQDQRILDALIEAGADATINNLWVIGWVGGYDKLSMSLRVLADTFGVDAGAAAGCVAYSGDSTNDAPMFGYFAHTAGMSTVVEYLPQLPALPRWITQGPGGSGFVEFADAILRAQPGDRG</sequence>
<evidence type="ECO:0000313" key="1">
    <source>
        <dbReference type="EMBL" id="ABF76463.1"/>
    </source>
</evidence>
<name>A0A0H2XR62_BURO1</name>
<keyword evidence="1" id="KW-0378">Hydrolase</keyword>
<dbReference type="AlphaFoldDB" id="A0A0H2XR62"/>
<dbReference type="InterPro" id="IPR006379">
    <property type="entry name" value="HAD-SF_hydro_IIB"/>
</dbReference>
<dbReference type="Gene3D" id="3.40.50.1000">
    <property type="entry name" value="HAD superfamily/HAD-like"/>
    <property type="match status" value="1"/>
</dbReference>
<proteinExistence type="predicted"/>
<reference evidence="1" key="1">
    <citation type="submission" date="2006-05" db="EMBL/GenBank/DDBJ databases">
        <title>Complete sequence of chromosome 1 of Burkholderia cenocepacia AU 1054.</title>
        <authorList>
            <consortium name="US DOE Joint Genome Institute"/>
            <person name="Copeland A."/>
            <person name="Lucas S."/>
            <person name="Lapidus A."/>
            <person name="Barry K."/>
            <person name="Detter J.C."/>
            <person name="Glavina del Rio T."/>
            <person name="Hammon N."/>
            <person name="Israni S."/>
            <person name="Dalin E."/>
            <person name="Tice H."/>
            <person name="Pitluck S."/>
            <person name="Chain P."/>
            <person name="Malfatti S."/>
            <person name="Shin M."/>
            <person name="Vergez L."/>
            <person name="Schmutz J."/>
            <person name="Larimer F."/>
            <person name="Land M."/>
            <person name="Hauser L."/>
            <person name="Kyrpides N."/>
            <person name="Lykidis A."/>
            <person name="LiPuma J.J."/>
            <person name="Konstantinidis K."/>
            <person name="Tiedje J.M."/>
            <person name="Richardson P."/>
        </authorList>
    </citation>
    <scope>NUCLEOTIDE SEQUENCE [LARGE SCALE GENOMIC DNA]</scope>
    <source>
        <strain evidence="1">AU 1054</strain>
    </source>
</reference>
<protein>
    <submittedName>
        <fullName evidence="1">HAD-superfamily hydrolase subfamily IIB</fullName>
    </submittedName>
</protein>
<dbReference type="InterPro" id="IPR036412">
    <property type="entry name" value="HAD-like_sf"/>
</dbReference>
<dbReference type="SUPFAM" id="SSF56784">
    <property type="entry name" value="HAD-like"/>
    <property type="match status" value="1"/>
</dbReference>
<accession>A0A0H2XR62</accession>
<dbReference type="NCBIfam" id="TIGR01484">
    <property type="entry name" value="HAD-SF-IIB"/>
    <property type="match status" value="1"/>
</dbReference>
<dbReference type="Gene3D" id="3.90.1070.10">
    <property type="match status" value="1"/>
</dbReference>
<dbReference type="HOGENOM" id="CLU_075026_0_0_4"/>
<dbReference type="GO" id="GO:0016791">
    <property type="term" value="F:phosphatase activity"/>
    <property type="evidence" value="ECO:0007669"/>
    <property type="project" value="UniProtKB-ARBA"/>
</dbReference>
<dbReference type="EMBL" id="CP000378">
    <property type="protein sequence ID" value="ABF76463.1"/>
    <property type="molecule type" value="Genomic_DNA"/>
</dbReference>
<organism evidence="1">
    <name type="scientific">Burkholderia orbicola (strain AU 1054)</name>
    <dbReference type="NCBI Taxonomy" id="331271"/>
    <lineage>
        <taxon>Bacteria</taxon>
        <taxon>Pseudomonadati</taxon>
        <taxon>Pseudomonadota</taxon>
        <taxon>Betaproteobacteria</taxon>
        <taxon>Burkholderiales</taxon>
        <taxon>Burkholderiaceae</taxon>
        <taxon>Burkholderia</taxon>
        <taxon>Burkholderia cepacia complex</taxon>
        <taxon>Burkholderia orbicola</taxon>
    </lineage>
</organism>